<feature type="domain" description="Laminin EGF-like" evidence="15">
    <location>
        <begin position="438"/>
        <end position="486"/>
    </location>
</feature>
<dbReference type="Pfam" id="PF00053">
    <property type="entry name" value="EGF_laminin"/>
    <property type="match status" value="6"/>
</dbReference>
<keyword evidence="9" id="KW-0325">Glycoprotein</keyword>
<feature type="signal peptide" evidence="14">
    <location>
        <begin position="1"/>
        <end position="27"/>
    </location>
</feature>
<evidence type="ECO:0000256" key="5">
    <source>
        <dbReference type="ARBA" id="ARBA00022729"/>
    </source>
</evidence>
<protein>
    <submittedName>
        <fullName evidence="17">Laminin subunit beta 3</fullName>
    </submittedName>
</protein>
<sequence length="1175" mass="128330">MLGFPLPQESRMRILLLLTAAAAVAAAQNDCSLGACYPPSTDLLLGRSHQLRASSTCGLTDSEIYCTPFQWRMKCCPCDSRNPNGPLAHTVQDILTTSGPNRWWQSSKGVDPVILQFDLNNLFQLDNLMLSFKGPRPKALLIERTLDNGRTWQPALYLAKNCEEAFPGIQTNSPISLEQTYCHALRPHADPFQEETIEFSPLRPYLFAPVSNSQKIEDKAGLTGLRVTLTELGDVPHFPGRSFSKFFALKEMRVMGTCMCHGHADRCQAQEYNYPGTDTIQVNHVCDCRHNTAGENCERCADFYNDLPWRPAEEGNTHTCQRCDCNNHAQRCHFDPAVYEASGRRSGGVCEGCMHHTTGPKCDRCARGYQPNPRSRMDRPDACIRCACNAEGTVNGGQCEDSAGSCPCKANVEGPHCDRCRKGFHSLSSSDPMGCKKCSCSPVGSLSTLCDPVTGQCPCRPHFHGPTCDVCSKGYWKPPQSDVCEPCGCDPTGSTSDTCDQRTGQCRCRRDFGGRTCSQCADGSYGTPLSGCRPCPCDTAGTLPEVCNRKTGECLCRPGATGPRCDSCSRGYCDSFPACELCPNCFFTLDSQRRNVSLALDKLSFRLPSLPGGGGDLGSFGPRFRELEAGLGRIRESVSRPPKTVTQLDDALFLLNKLRDDLEKVDDNLPPPVRDPGLEAELDKLQALLDSIALIYEAKKDSTGAVTDPDDAEGLDVIKKAYDESTDAAKKVNSTENTIKEARDIQEEAEGVQNRVQPNNTRDLSQLKNNMASQPDLTPVAKQVCGSARSEPCTPLRCEGDALCPPEGSPLCQNGAQCVGALPISKRADADVTDVKDRLANLSLKITEAAEMLQNAQEKSDEVRQVVKDLSGKTKTARDRLEDDLQETRNIIQDLKDFLTDPSSNLTQVQEISEWILNANLPVSLPALEKKLEELKNLAASLPNTENVLKEAKPQLDTARKLLQEADAARVKALGTKDDLDKLLKGLDAGNDSFSDLEEKLQGSLDLIDSVRDDLTQVEDTLKPAEKALTDTEALTTPMKDQLEELKKLLEDAKRKAPDALQTAGKAEEEAAAAQPILKSLEEQLDRLKGQASPGAPGETSPLAERVEKLKEKAKTLTNTTLSMTDALEGKADTLRGLQDEIIQKSAKLEGLDAKLKDILQAIRKRADDLRTCSA</sequence>
<dbReference type="HOGENOM" id="CLU_001560_0_0_1"/>
<dbReference type="PANTHER" id="PTHR10574:SF268">
    <property type="entry name" value="LAMININ SUBUNIT BETA-3"/>
    <property type="match status" value="1"/>
</dbReference>
<dbReference type="SUPFAM" id="SSF57997">
    <property type="entry name" value="Tropomyosin"/>
    <property type="match status" value="1"/>
</dbReference>
<dbReference type="Ensembl" id="ENSXMAT00000018870.2">
    <property type="protein sequence ID" value="ENSXMAP00000018842.2"/>
    <property type="gene ID" value="ENSXMAG00000018790.2"/>
</dbReference>
<dbReference type="InterPro" id="IPR008211">
    <property type="entry name" value="Laminin_N"/>
</dbReference>
<evidence type="ECO:0000256" key="12">
    <source>
        <dbReference type="PROSITE-ProRule" id="PRU00460"/>
    </source>
</evidence>
<evidence type="ECO:0000256" key="11">
    <source>
        <dbReference type="ARBA" id="ARBA00023292"/>
    </source>
</evidence>
<dbReference type="SMART" id="SM00180">
    <property type="entry name" value="EGF_Lam"/>
    <property type="match status" value="6"/>
</dbReference>
<dbReference type="Gene3D" id="2.170.300.10">
    <property type="entry name" value="Tie2 ligand-binding domain superfamily"/>
    <property type="match status" value="1"/>
</dbReference>
<dbReference type="InterPro" id="IPR050440">
    <property type="entry name" value="Laminin/Netrin_ECM"/>
</dbReference>
<dbReference type="PROSITE" id="PS01248">
    <property type="entry name" value="EGF_LAM_1"/>
    <property type="match status" value="2"/>
</dbReference>
<feature type="disulfide bond" evidence="12">
    <location>
        <begin position="459"/>
        <end position="468"/>
    </location>
</feature>
<reference evidence="17" key="3">
    <citation type="submission" date="2025-08" db="UniProtKB">
        <authorList>
            <consortium name="Ensembl"/>
        </authorList>
    </citation>
    <scope>IDENTIFICATION</scope>
    <source>
        <strain evidence="17">JP 163 A</strain>
    </source>
</reference>
<evidence type="ECO:0000256" key="4">
    <source>
        <dbReference type="ARBA" id="ARBA00022530"/>
    </source>
</evidence>
<keyword evidence="4" id="KW-0272">Extracellular matrix</keyword>
<dbReference type="GeneTree" id="ENSGT00940000165244"/>
<dbReference type="FunFam" id="2.10.25.10:FF:000275">
    <property type="entry name" value="usherin"/>
    <property type="match status" value="1"/>
</dbReference>
<dbReference type="PANTHER" id="PTHR10574">
    <property type="entry name" value="NETRIN/LAMININ-RELATED"/>
    <property type="match status" value="1"/>
</dbReference>
<evidence type="ECO:0000256" key="7">
    <source>
        <dbReference type="ARBA" id="ARBA00023054"/>
    </source>
</evidence>
<reference evidence="18" key="2">
    <citation type="journal article" date="2013" name="Nat. Genet.">
        <title>The genome of the platyfish, Xiphophorus maculatus, provides insights into evolutionary adaptation and several complex traits.</title>
        <authorList>
            <person name="Schartl M."/>
            <person name="Walter R.B."/>
            <person name="Shen Y."/>
            <person name="Garcia T."/>
            <person name="Catchen J."/>
            <person name="Amores A."/>
            <person name="Braasch I."/>
            <person name="Chalopin D."/>
            <person name="Volff J.N."/>
            <person name="Lesch K.P."/>
            <person name="Bisazza A."/>
            <person name="Minx P."/>
            <person name="Hillier L."/>
            <person name="Wilson R.K."/>
            <person name="Fuerstenberg S."/>
            <person name="Boore J."/>
            <person name="Searle S."/>
            <person name="Postlethwait J.H."/>
            <person name="Warren W.C."/>
        </authorList>
    </citation>
    <scope>NUCLEOTIDE SEQUENCE [LARGE SCALE GENOMIC DNA]</scope>
    <source>
        <strain evidence="18">JP 163 A</strain>
    </source>
</reference>
<feature type="disulfide bond" evidence="12">
    <location>
        <begin position="353"/>
        <end position="362"/>
    </location>
</feature>
<dbReference type="FunFam" id="2.10.25.10:FF:000135">
    <property type="entry name" value="Laminin subunit beta 4"/>
    <property type="match status" value="1"/>
</dbReference>
<dbReference type="FunFam" id="2.10.25.10:FF:000224">
    <property type="entry name" value="Usherin"/>
    <property type="match status" value="1"/>
</dbReference>
<keyword evidence="11 12" id="KW-0424">Laminin EGF-like domain</keyword>
<feature type="domain" description="Laminin EGF-like" evidence="15">
    <location>
        <begin position="535"/>
        <end position="581"/>
    </location>
</feature>
<dbReference type="STRING" id="8083.ENSXMAP00000018842"/>
<feature type="chain" id="PRO_5017380311" evidence="14">
    <location>
        <begin position="28"/>
        <end position="1175"/>
    </location>
</feature>
<evidence type="ECO:0000256" key="14">
    <source>
        <dbReference type="SAM" id="SignalP"/>
    </source>
</evidence>
<feature type="disulfide bond" evidence="12">
    <location>
        <begin position="537"/>
        <end position="554"/>
    </location>
</feature>
<organism evidence="17 18">
    <name type="scientific">Xiphophorus maculatus</name>
    <name type="common">Southern platyfish</name>
    <name type="synonym">Platypoecilus maculatus</name>
    <dbReference type="NCBI Taxonomy" id="8083"/>
    <lineage>
        <taxon>Eukaryota</taxon>
        <taxon>Metazoa</taxon>
        <taxon>Chordata</taxon>
        <taxon>Craniata</taxon>
        <taxon>Vertebrata</taxon>
        <taxon>Euteleostomi</taxon>
        <taxon>Actinopterygii</taxon>
        <taxon>Neopterygii</taxon>
        <taxon>Teleostei</taxon>
        <taxon>Neoteleostei</taxon>
        <taxon>Acanthomorphata</taxon>
        <taxon>Ovalentaria</taxon>
        <taxon>Atherinomorphae</taxon>
        <taxon>Cyprinodontiformes</taxon>
        <taxon>Poeciliidae</taxon>
        <taxon>Poeciliinae</taxon>
        <taxon>Xiphophorus</taxon>
    </lineage>
</organism>
<keyword evidence="10" id="KW-0966">Cell projection</keyword>
<evidence type="ECO:0000256" key="8">
    <source>
        <dbReference type="ARBA" id="ARBA00023157"/>
    </source>
</evidence>
<dbReference type="RefSeq" id="XP_014330136.1">
    <property type="nucleotide sequence ID" value="XM_014474650.2"/>
</dbReference>
<name>M4AWJ7_XIPMA</name>
<evidence type="ECO:0000313" key="18">
    <source>
        <dbReference type="Proteomes" id="UP000002852"/>
    </source>
</evidence>
<feature type="domain" description="Laminin N-terminal" evidence="16">
    <location>
        <begin position="32"/>
        <end position="257"/>
    </location>
</feature>
<evidence type="ECO:0000256" key="13">
    <source>
        <dbReference type="SAM" id="Coils"/>
    </source>
</evidence>
<evidence type="ECO:0000256" key="9">
    <source>
        <dbReference type="ARBA" id="ARBA00023180"/>
    </source>
</evidence>
<evidence type="ECO:0000256" key="10">
    <source>
        <dbReference type="ARBA" id="ARBA00023273"/>
    </source>
</evidence>
<feature type="disulfide bond" evidence="12">
    <location>
        <begin position="408"/>
        <end position="417"/>
    </location>
</feature>
<evidence type="ECO:0000256" key="2">
    <source>
        <dbReference type="ARBA" id="ARBA00004498"/>
    </source>
</evidence>
<keyword evidence="5 14" id="KW-0732">Signal</keyword>
<dbReference type="SMART" id="SM00136">
    <property type="entry name" value="LamNT"/>
    <property type="match status" value="1"/>
</dbReference>
<dbReference type="Proteomes" id="UP000002852">
    <property type="component" value="Unassembled WGS sequence"/>
</dbReference>
<dbReference type="OMA" id="MCPSCFF"/>
<feature type="disulfide bond" evidence="12">
    <location>
        <begin position="440"/>
        <end position="457"/>
    </location>
</feature>
<dbReference type="FunFam" id="2.10.25.10:FF:000090">
    <property type="entry name" value="laminin subunit alpha"/>
    <property type="match status" value="1"/>
</dbReference>
<evidence type="ECO:0000313" key="17">
    <source>
        <dbReference type="Ensembl" id="ENSXMAP00000018842.2"/>
    </source>
</evidence>
<evidence type="ECO:0000259" key="15">
    <source>
        <dbReference type="PROSITE" id="PS50027"/>
    </source>
</evidence>
<dbReference type="SUPFAM" id="SSF57196">
    <property type="entry name" value="EGF/Laminin"/>
    <property type="match status" value="6"/>
</dbReference>
<dbReference type="PRINTS" id="PR00011">
    <property type="entry name" value="EGFLAMININ"/>
</dbReference>
<dbReference type="FunFam" id="2.60.120.260:FF:000073">
    <property type="entry name" value="Laminin subunit beta 3"/>
    <property type="match status" value="1"/>
</dbReference>
<proteinExistence type="predicted"/>
<evidence type="ECO:0000256" key="1">
    <source>
        <dbReference type="ARBA" id="ARBA00004316"/>
    </source>
</evidence>
<dbReference type="PROSITE" id="PS51117">
    <property type="entry name" value="LAMININ_NTER"/>
    <property type="match status" value="1"/>
</dbReference>
<evidence type="ECO:0000256" key="6">
    <source>
        <dbReference type="ARBA" id="ARBA00022737"/>
    </source>
</evidence>
<feature type="domain" description="Laminin EGF-like" evidence="15">
    <location>
        <begin position="386"/>
        <end position="437"/>
    </location>
</feature>
<feature type="disulfide bond" evidence="12">
    <location>
        <begin position="508"/>
        <end position="517"/>
    </location>
</feature>
<feature type="disulfide bond" evidence="12">
    <location>
        <begin position="535"/>
        <end position="547"/>
    </location>
</feature>
<dbReference type="eggNOG" id="KOG0994">
    <property type="taxonomic scope" value="Eukaryota"/>
</dbReference>
<dbReference type="Gene3D" id="1.20.58.60">
    <property type="match status" value="1"/>
</dbReference>
<feature type="disulfide bond" evidence="12">
    <location>
        <begin position="489"/>
        <end position="506"/>
    </location>
</feature>
<accession>M4AWJ7</accession>
<keyword evidence="3" id="KW-0964">Secreted</keyword>
<reference evidence="18" key="1">
    <citation type="submission" date="2012-01" db="EMBL/GenBank/DDBJ databases">
        <authorList>
            <person name="Walter R."/>
            <person name="Schartl M."/>
            <person name="Warren W."/>
        </authorList>
    </citation>
    <scope>NUCLEOTIDE SEQUENCE [LARGE SCALE GENOMIC DNA]</scope>
    <source>
        <strain evidence="18">JP 163 A</strain>
    </source>
</reference>
<evidence type="ECO:0000256" key="3">
    <source>
        <dbReference type="ARBA" id="ARBA00022525"/>
    </source>
</evidence>
<feature type="domain" description="Laminin EGF-like" evidence="15">
    <location>
        <begin position="323"/>
        <end position="385"/>
    </location>
</feature>
<dbReference type="CDD" id="cd00055">
    <property type="entry name" value="EGF_Lam"/>
    <property type="match status" value="6"/>
</dbReference>
<keyword evidence="7 13" id="KW-0175">Coiled coil</keyword>
<dbReference type="InParanoid" id="M4AWJ7"/>
<dbReference type="GO" id="GO:0042995">
    <property type="term" value="C:cell projection"/>
    <property type="evidence" value="ECO:0007669"/>
    <property type="project" value="UniProtKB-SubCell"/>
</dbReference>
<keyword evidence="8 12" id="KW-1015">Disulfide bond</keyword>
<dbReference type="GO" id="GO:0009887">
    <property type="term" value="P:animal organ morphogenesis"/>
    <property type="evidence" value="ECO:0007669"/>
    <property type="project" value="TreeGrafter"/>
</dbReference>
<dbReference type="Gene3D" id="2.10.25.10">
    <property type="entry name" value="Laminin"/>
    <property type="match status" value="4"/>
</dbReference>
<dbReference type="GeneID" id="102232579"/>
<feature type="coiled-coil region" evidence="13">
    <location>
        <begin position="839"/>
        <end position="898"/>
    </location>
</feature>
<feature type="coiled-coil region" evidence="13">
    <location>
        <begin position="1043"/>
        <end position="1070"/>
    </location>
</feature>
<evidence type="ECO:0000259" key="16">
    <source>
        <dbReference type="PROSITE" id="PS51117"/>
    </source>
</evidence>
<feature type="disulfide bond" evidence="12">
    <location>
        <begin position="556"/>
        <end position="565"/>
    </location>
</feature>
<dbReference type="PROSITE" id="PS00022">
    <property type="entry name" value="EGF_1"/>
    <property type="match status" value="1"/>
</dbReference>
<dbReference type="Gene3D" id="2.60.120.260">
    <property type="entry name" value="Galactose-binding domain-like"/>
    <property type="match status" value="1"/>
</dbReference>
<feature type="disulfide bond" evidence="12">
    <location>
        <begin position="487"/>
        <end position="499"/>
    </location>
</feature>
<dbReference type="CTD" id="3914"/>
<keyword evidence="6" id="KW-0677">Repeat</keyword>
<dbReference type="OrthoDB" id="8545473at2759"/>
<dbReference type="InterPro" id="IPR000742">
    <property type="entry name" value="EGF"/>
</dbReference>
<dbReference type="PROSITE" id="PS50027">
    <property type="entry name" value="EGF_LAM_2"/>
    <property type="match status" value="5"/>
</dbReference>
<comment type="subcellular location">
    <subcellularLocation>
        <location evidence="1">Cell projection</location>
    </subcellularLocation>
    <subcellularLocation>
        <location evidence="2">Secreted</location>
        <location evidence="2">Extracellular space</location>
        <location evidence="2">Extracellular matrix</location>
    </subcellularLocation>
</comment>
<dbReference type="KEGG" id="xma:102232579"/>
<feature type="domain" description="Laminin EGF-like" evidence="15">
    <location>
        <begin position="487"/>
        <end position="534"/>
    </location>
</feature>
<keyword evidence="18" id="KW-1185">Reference proteome</keyword>
<dbReference type="InterPro" id="IPR002049">
    <property type="entry name" value="LE_dom"/>
</dbReference>
<comment type="caution">
    <text evidence="12">Lacks conserved residue(s) required for the propagation of feature annotation.</text>
</comment>
<dbReference type="Pfam" id="PF00055">
    <property type="entry name" value="Laminin_N"/>
    <property type="match status" value="1"/>
</dbReference>
<feature type="disulfide bond" evidence="12">
    <location>
        <begin position="438"/>
        <end position="450"/>
    </location>
</feature>
<reference evidence="17" key="4">
    <citation type="submission" date="2025-09" db="UniProtKB">
        <authorList>
            <consortium name="Ensembl"/>
        </authorList>
    </citation>
    <scope>IDENTIFICATION</scope>
    <source>
        <strain evidence="17">JP 163 A</strain>
    </source>
</reference>
<dbReference type="AlphaFoldDB" id="M4AWJ7"/>
<dbReference type="GO" id="GO:0009888">
    <property type="term" value="P:tissue development"/>
    <property type="evidence" value="ECO:0007669"/>
    <property type="project" value="TreeGrafter"/>
</dbReference>